<dbReference type="InterPro" id="IPR007318">
    <property type="entry name" value="Phopholipid_MeTrfase"/>
</dbReference>
<keyword evidence="3 5" id="KW-1133">Transmembrane helix</keyword>
<dbReference type="Proteomes" id="UP000032515">
    <property type="component" value="Unassembled WGS sequence"/>
</dbReference>
<dbReference type="GO" id="GO:0032259">
    <property type="term" value="P:methylation"/>
    <property type="evidence" value="ECO:0007669"/>
    <property type="project" value="UniProtKB-KW"/>
</dbReference>
<dbReference type="AlphaFoldDB" id="A0A0D7ENH0"/>
<dbReference type="PANTHER" id="PTHR12714:SF24">
    <property type="entry name" value="SLR1182 PROTEIN"/>
    <property type="match status" value="1"/>
</dbReference>
<evidence type="ECO:0000256" key="4">
    <source>
        <dbReference type="ARBA" id="ARBA00023136"/>
    </source>
</evidence>
<proteinExistence type="predicted"/>
<keyword evidence="6" id="KW-0489">Methyltransferase</keyword>
<dbReference type="GO" id="GO:0008168">
    <property type="term" value="F:methyltransferase activity"/>
    <property type="evidence" value="ECO:0007669"/>
    <property type="project" value="UniProtKB-KW"/>
</dbReference>
<evidence type="ECO:0000313" key="6">
    <source>
        <dbReference type="EMBL" id="KIZ42328.1"/>
    </source>
</evidence>
<dbReference type="Pfam" id="PF04191">
    <property type="entry name" value="PEMT"/>
    <property type="match status" value="1"/>
</dbReference>
<reference evidence="6 7" key="1">
    <citation type="submission" date="2014-11" db="EMBL/GenBank/DDBJ databases">
        <title>Genomics and ecophysiology of heterotrophic nitrogen fixing bacteria isolated from estuarine surface water.</title>
        <authorList>
            <person name="Bentzon-Tilia M."/>
            <person name="Severin I."/>
            <person name="Hansen L.H."/>
            <person name="Riemann L."/>
        </authorList>
    </citation>
    <scope>NUCLEOTIDE SEQUENCE [LARGE SCALE GENOMIC DNA]</scope>
    <source>
        <strain evidence="6 7">BAL398</strain>
    </source>
</reference>
<comment type="caution">
    <text evidence="6">The sequence shown here is derived from an EMBL/GenBank/DDBJ whole genome shotgun (WGS) entry which is preliminary data.</text>
</comment>
<name>A0A0D7ENH0_RHOPL</name>
<keyword evidence="6" id="KW-0808">Transferase</keyword>
<feature type="transmembrane region" description="Helical" evidence="5">
    <location>
        <begin position="100"/>
        <end position="125"/>
    </location>
</feature>
<gene>
    <name evidence="6" type="ORF">OO17_13125</name>
</gene>
<dbReference type="RefSeq" id="WP_044411289.1">
    <property type="nucleotide sequence ID" value="NZ_JXXE01000262.1"/>
</dbReference>
<dbReference type="GO" id="GO:0012505">
    <property type="term" value="C:endomembrane system"/>
    <property type="evidence" value="ECO:0007669"/>
    <property type="project" value="UniProtKB-SubCell"/>
</dbReference>
<dbReference type="PATRIC" id="fig|1076.23.peg.2715"/>
<dbReference type="PANTHER" id="PTHR12714">
    <property type="entry name" value="PROTEIN-S ISOPRENYLCYSTEINE O-METHYLTRANSFERASE"/>
    <property type="match status" value="1"/>
</dbReference>
<organism evidence="6 7">
    <name type="scientific">Rhodopseudomonas palustris</name>
    <dbReference type="NCBI Taxonomy" id="1076"/>
    <lineage>
        <taxon>Bacteria</taxon>
        <taxon>Pseudomonadati</taxon>
        <taxon>Pseudomonadota</taxon>
        <taxon>Alphaproteobacteria</taxon>
        <taxon>Hyphomicrobiales</taxon>
        <taxon>Nitrobacteraceae</taxon>
        <taxon>Rhodopseudomonas</taxon>
    </lineage>
</organism>
<protein>
    <submittedName>
        <fullName evidence="6">Isoprenylcysteine carboxyl methyltransferase</fullName>
    </submittedName>
</protein>
<accession>A0A0D7ENH0</accession>
<keyword evidence="4 5" id="KW-0472">Membrane</keyword>
<dbReference type="Gene3D" id="1.20.120.1630">
    <property type="match status" value="1"/>
</dbReference>
<keyword evidence="2 5" id="KW-0812">Transmembrane</keyword>
<dbReference type="OrthoDB" id="9811969at2"/>
<evidence type="ECO:0000313" key="7">
    <source>
        <dbReference type="Proteomes" id="UP000032515"/>
    </source>
</evidence>
<sequence>MTGNDNARPNTMPWPPLVLIATALLAIALGRVLPLPALEGALPVSIGLATLLTGIALDLWAILTMRRARTNIMPHRAPDRLVTSGPFRHSRNPIYLANTLLLIGIGLAFGNAWFVLGAFVSAAIVDRLAIRREERHLAAKFGADWTAYAATTPRWLLVA</sequence>
<evidence type="ECO:0000256" key="1">
    <source>
        <dbReference type="ARBA" id="ARBA00004127"/>
    </source>
</evidence>
<evidence type="ECO:0000256" key="3">
    <source>
        <dbReference type="ARBA" id="ARBA00022989"/>
    </source>
</evidence>
<comment type="subcellular location">
    <subcellularLocation>
        <location evidence="1">Endomembrane system</location>
        <topology evidence="1">Multi-pass membrane protein</topology>
    </subcellularLocation>
</comment>
<evidence type="ECO:0000256" key="2">
    <source>
        <dbReference type="ARBA" id="ARBA00022692"/>
    </source>
</evidence>
<evidence type="ECO:0000256" key="5">
    <source>
        <dbReference type="SAM" id="Phobius"/>
    </source>
</evidence>
<feature type="transmembrane region" description="Helical" evidence="5">
    <location>
        <begin position="44"/>
        <end position="63"/>
    </location>
</feature>
<dbReference type="EMBL" id="JXXE01000262">
    <property type="protein sequence ID" value="KIZ42328.1"/>
    <property type="molecule type" value="Genomic_DNA"/>
</dbReference>